<accession>A0A2K3PMK7</accession>
<feature type="region of interest" description="Disordered" evidence="1">
    <location>
        <begin position="84"/>
        <end position="104"/>
    </location>
</feature>
<gene>
    <name evidence="2" type="ORF">L195_g013230</name>
</gene>
<reference evidence="2 3" key="2">
    <citation type="journal article" date="2017" name="Front. Plant Sci.">
        <title>Gene Classification and Mining of Molecular Markers Useful in Red Clover (Trifolium pratense) Breeding.</title>
        <authorList>
            <person name="Istvanek J."/>
            <person name="Dluhosova J."/>
            <person name="Dluhos P."/>
            <person name="Patkova L."/>
            <person name="Nedelnik J."/>
            <person name="Repkova J."/>
        </authorList>
    </citation>
    <scope>NUCLEOTIDE SEQUENCE [LARGE SCALE GENOMIC DNA]</scope>
    <source>
        <strain evidence="3">cv. Tatra</strain>
        <tissue evidence="2">Young leaves</tissue>
    </source>
</reference>
<evidence type="ECO:0000313" key="2">
    <source>
        <dbReference type="EMBL" id="PNY16508.1"/>
    </source>
</evidence>
<reference evidence="2 3" key="1">
    <citation type="journal article" date="2014" name="Am. J. Bot.">
        <title>Genome assembly and annotation for red clover (Trifolium pratense; Fabaceae).</title>
        <authorList>
            <person name="Istvanek J."/>
            <person name="Jaros M."/>
            <person name="Krenek A."/>
            <person name="Repkova J."/>
        </authorList>
    </citation>
    <scope>NUCLEOTIDE SEQUENCE [LARGE SCALE GENOMIC DNA]</scope>
    <source>
        <strain evidence="3">cv. Tatra</strain>
        <tissue evidence="2">Young leaves</tissue>
    </source>
</reference>
<proteinExistence type="predicted"/>
<evidence type="ECO:0000256" key="1">
    <source>
        <dbReference type="SAM" id="MobiDB-lite"/>
    </source>
</evidence>
<protein>
    <submittedName>
        <fullName evidence="2">Uncharacterized protein</fullName>
    </submittedName>
</protein>
<dbReference type="Proteomes" id="UP000236291">
    <property type="component" value="Unassembled WGS sequence"/>
</dbReference>
<name>A0A2K3PMK7_TRIPR</name>
<organism evidence="2 3">
    <name type="scientific">Trifolium pratense</name>
    <name type="common">Red clover</name>
    <dbReference type="NCBI Taxonomy" id="57577"/>
    <lineage>
        <taxon>Eukaryota</taxon>
        <taxon>Viridiplantae</taxon>
        <taxon>Streptophyta</taxon>
        <taxon>Embryophyta</taxon>
        <taxon>Tracheophyta</taxon>
        <taxon>Spermatophyta</taxon>
        <taxon>Magnoliopsida</taxon>
        <taxon>eudicotyledons</taxon>
        <taxon>Gunneridae</taxon>
        <taxon>Pentapetalae</taxon>
        <taxon>rosids</taxon>
        <taxon>fabids</taxon>
        <taxon>Fabales</taxon>
        <taxon>Fabaceae</taxon>
        <taxon>Papilionoideae</taxon>
        <taxon>50 kb inversion clade</taxon>
        <taxon>NPAAA clade</taxon>
        <taxon>Hologalegina</taxon>
        <taxon>IRL clade</taxon>
        <taxon>Trifolieae</taxon>
        <taxon>Trifolium</taxon>
    </lineage>
</organism>
<sequence>MQQGGFGQVLTDWHHLIQMEALVCLSGINEGEELDLASAGKRKSLPENWCSANKDIVTRQWSQKSCWVMRELFAQPMRTWLLDSDHNREEGQTKGVSEILEFSK</sequence>
<dbReference type="AlphaFoldDB" id="A0A2K3PMK7"/>
<dbReference type="EMBL" id="ASHM01008582">
    <property type="protein sequence ID" value="PNY16508.1"/>
    <property type="molecule type" value="Genomic_DNA"/>
</dbReference>
<comment type="caution">
    <text evidence="2">The sequence shown here is derived from an EMBL/GenBank/DDBJ whole genome shotgun (WGS) entry which is preliminary data.</text>
</comment>
<evidence type="ECO:0000313" key="3">
    <source>
        <dbReference type="Proteomes" id="UP000236291"/>
    </source>
</evidence>